<keyword evidence="7" id="KW-0479">Metal-binding</keyword>
<name>A0ABQ5U8N1_9PROT</name>
<evidence type="ECO:0000256" key="9">
    <source>
        <dbReference type="ARBA" id="ARBA00023014"/>
    </source>
</evidence>
<evidence type="ECO:0000313" key="15">
    <source>
        <dbReference type="EMBL" id="GLQ06821.1"/>
    </source>
</evidence>
<dbReference type="EMBL" id="BSNF01000007">
    <property type="protein sequence ID" value="GLQ06821.1"/>
    <property type="molecule type" value="Genomic_DNA"/>
</dbReference>
<evidence type="ECO:0000256" key="11">
    <source>
        <dbReference type="ARBA" id="ARBA00049406"/>
    </source>
</evidence>
<dbReference type="InterPro" id="IPR029009">
    <property type="entry name" value="ASB_dom_sf"/>
</dbReference>
<evidence type="ECO:0000259" key="13">
    <source>
        <dbReference type="Pfam" id="PF03313"/>
    </source>
</evidence>
<reference evidence="15" key="2">
    <citation type="submission" date="2023-01" db="EMBL/GenBank/DDBJ databases">
        <title>Draft genome sequence of Sneathiella chinensis strain NBRC 103408.</title>
        <authorList>
            <person name="Sun Q."/>
            <person name="Mori K."/>
        </authorList>
    </citation>
    <scope>NUCLEOTIDE SEQUENCE</scope>
    <source>
        <strain evidence="15">NBRC 103408</strain>
    </source>
</reference>
<dbReference type="RefSeq" id="WP_169562094.1">
    <property type="nucleotide sequence ID" value="NZ_BSNF01000007.1"/>
</dbReference>
<dbReference type="SUPFAM" id="SSF143548">
    <property type="entry name" value="Serine metabolism enzymes domain"/>
    <property type="match status" value="1"/>
</dbReference>
<dbReference type="InterPro" id="IPR005131">
    <property type="entry name" value="Ser_deHydtase_bsu"/>
</dbReference>
<proteinExistence type="inferred from homology"/>
<evidence type="ECO:0000256" key="2">
    <source>
        <dbReference type="ARBA" id="ARBA00004742"/>
    </source>
</evidence>
<evidence type="ECO:0000256" key="3">
    <source>
        <dbReference type="ARBA" id="ARBA00008636"/>
    </source>
</evidence>
<keyword evidence="5" id="KW-0312">Gluconeogenesis</keyword>
<evidence type="ECO:0000256" key="12">
    <source>
        <dbReference type="SAM" id="MobiDB-lite"/>
    </source>
</evidence>
<evidence type="ECO:0000256" key="4">
    <source>
        <dbReference type="ARBA" id="ARBA00012093"/>
    </source>
</evidence>
<dbReference type="EC" id="4.3.1.17" evidence="4"/>
<dbReference type="InterPro" id="IPR005130">
    <property type="entry name" value="Ser_deHydtase-like_asu"/>
</dbReference>
<dbReference type="PANTHER" id="PTHR30182">
    <property type="entry name" value="L-SERINE DEHYDRATASE"/>
    <property type="match status" value="1"/>
</dbReference>
<feature type="region of interest" description="Disordered" evidence="12">
    <location>
        <begin position="1"/>
        <end position="30"/>
    </location>
</feature>
<dbReference type="InterPro" id="IPR004644">
    <property type="entry name" value="Fe-S_L-Ser_mono"/>
</dbReference>
<keyword evidence="16" id="KW-1185">Reference proteome</keyword>
<evidence type="ECO:0000259" key="14">
    <source>
        <dbReference type="Pfam" id="PF03315"/>
    </source>
</evidence>
<comment type="cofactor">
    <cofactor evidence="1">
        <name>[4Fe-4S] cluster</name>
        <dbReference type="ChEBI" id="CHEBI:49883"/>
    </cofactor>
</comment>
<comment type="catalytic activity">
    <reaction evidence="11">
        <text>L-serine = pyruvate + NH4(+)</text>
        <dbReference type="Rhea" id="RHEA:19169"/>
        <dbReference type="ChEBI" id="CHEBI:15361"/>
        <dbReference type="ChEBI" id="CHEBI:28938"/>
        <dbReference type="ChEBI" id="CHEBI:33384"/>
        <dbReference type="EC" id="4.3.1.17"/>
    </reaction>
</comment>
<evidence type="ECO:0000256" key="8">
    <source>
        <dbReference type="ARBA" id="ARBA00023004"/>
    </source>
</evidence>
<gene>
    <name evidence="15" type="primary">sdaA_2</name>
    <name evidence="15" type="ORF">GCM10007924_20420</name>
</gene>
<keyword evidence="8" id="KW-0408">Iron</keyword>
<dbReference type="PANTHER" id="PTHR30182:SF1">
    <property type="entry name" value="L-SERINE DEHYDRATASE 1"/>
    <property type="match status" value="1"/>
</dbReference>
<dbReference type="InterPro" id="IPR051318">
    <property type="entry name" value="Fe-S_L-Ser"/>
</dbReference>
<dbReference type="Pfam" id="PF03315">
    <property type="entry name" value="SDH_beta"/>
    <property type="match status" value="1"/>
</dbReference>
<keyword evidence="6" id="KW-0004">4Fe-4S</keyword>
<feature type="domain" description="Serine dehydratase-like alpha subunit" evidence="13">
    <location>
        <begin position="220"/>
        <end position="485"/>
    </location>
</feature>
<comment type="similarity">
    <text evidence="3">Belongs to the iron-sulfur dependent L-serine dehydratase family.</text>
</comment>
<evidence type="ECO:0000256" key="7">
    <source>
        <dbReference type="ARBA" id="ARBA00022723"/>
    </source>
</evidence>
<keyword evidence="9" id="KW-0411">Iron-sulfur</keyword>
<evidence type="ECO:0000256" key="1">
    <source>
        <dbReference type="ARBA" id="ARBA00001966"/>
    </source>
</evidence>
<protein>
    <recommendedName>
        <fullName evidence="4">L-serine ammonia-lyase</fullName>
        <ecNumber evidence="4">4.3.1.17</ecNumber>
    </recommendedName>
</protein>
<evidence type="ECO:0000256" key="6">
    <source>
        <dbReference type="ARBA" id="ARBA00022485"/>
    </source>
</evidence>
<comment type="pathway">
    <text evidence="2">Carbohydrate biosynthesis; gluconeogenesis.</text>
</comment>
<sequence>MSSKKSKSRGSVTPVVPPTPGHHTPVPTSQLDLNLSVTDLYTIGIGPSSSHTVGPMRAAKRFVDYLASRALLETTNRVIVELFGSLALTGHGHGTDIAILAGLSGERPSLIDPEAIAPLVSRIRETHCLHLGGIRDIPFFEDQNLVFQKDQMLPEHSNGMRFHAYSKAGDLLVQKDYFSVGGGYVVSHDEGDRAETKGHNIRLPHPFTSAAELLAIGQDTGKSIADIMRANEACWRSDAETNDFLDRVSTAMINCIQRGCETSGILPGGLQVKRRAGSLYRELMDNPERASRDPLTVLDWVNLYALAVNEENAAGGRVVTAPTNGAAGVIPAVLKYYQRFCVGATMDGTRNFLLTAAAIGSIYKKRASISAAEVGCQGEVGVACSMAAGALTAVLGGTNEQVENAAEIGMEHNLGLTCDPIGGLVQIPCIERNTMGAMKAINAARLALAGDGTHVVSLDEVIETMRQTGEDMLSKYKETSQGGLAVNVVEC</sequence>
<dbReference type="Proteomes" id="UP001161409">
    <property type="component" value="Unassembled WGS sequence"/>
</dbReference>
<dbReference type="Pfam" id="PF03313">
    <property type="entry name" value="SDH_alpha"/>
    <property type="match status" value="1"/>
</dbReference>
<organism evidence="15 16">
    <name type="scientific">Sneathiella chinensis</name>
    <dbReference type="NCBI Taxonomy" id="349750"/>
    <lineage>
        <taxon>Bacteria</taxon>
        <taxon>Pseudomonadati</taxon>
        <taxon>Pseudomonadota</taxon>
        <taxon>Alphaproteobacteria</taxon>
        <taxon>Sneathiellales</taxon>
        <taxon>Sneathiellaceae</taxon>
        <taxon>Sneathiella</taxon>
    </lineage>
</organism>
<evidence type="ECO:0000313" key="16">
    <source>
        <dbReference type="Proteomes" id="UP001161409"/>
    </source>
</evidence>
<keyword evidence="10" id="KW-0456">Lyase</keyword>
<feature type="domain" description="Serine dehydratase beta chain" evidence="14">
    <location>
        <begin position="36"/>
        <end position="189"/>
    </location>
</feature>
<comment type="caution">
    <text evidence="15">The sequence shown here is derived from an EMBL/GenBank/DDBJ whole genome shotgun (WGS) entry which is preliminary data.</text>
</comment>
<dbReference type="NCBIfam" id="TIGR00720">
    <property type="entry name" value="sda_mono"/>
    <property type="match status" value="1"/>
</dbReference>
<evidence type="ECO:0000256" key="5">
    <source>
        <dbReference type="ARBA" id="ARBA00022432"/>
    </source>
</evidence>
<evidence type="ECO:0000256" key="10">
    <source>
        <dbReference type="ARBA" id="ARBA00023239"/>
    </source>
</evidence>
<dbReference type="Gene3D" id="3.30.1330.90">
    <property type="entry name" value="D-3-phosphoglycerate dehydrogenase, domain 3"/>
    <property type="match status" value="1"/>
</dbReference>
<reference evidence="15" key="1">
    <citation type="journal article" date="2014" name="Int. J. Syst. Evol. Microbiol.">
        <title>Complete genome of a new Firmicutes species belonging to the dominant human colonic microbiota ('Ruminococcus bicirculans') reveals two chromosomes and a selective capacity to utilize plant glucans.</title>
        <authorList>
            <consortium name="NISC Comparative Sequencing Program"/>
            <person name="Wegmann U."/>
            <person name="Louis P."/>
            <person name="Goesmann A."/>
            <person name="Henrissat B."/>
            <person name="Duncan S.H."/>
            <person name="Flint H.J."/>
        </authorList>
    </citation>
    <scope>NUCLEOTIDE SEQUENCE</scope>
    <source>
        <strain evidence="15">NBRC 103408</strain>
    </source>
</reference>
<accession>A0ABQ5U8N1</accession>